<protein>
    <submittedName>
        <fullName evidence="1">Uncharacterized protein</fullName>
    </submittedName>
</protein>
<keyword evidence="2" id="KW-1185">Reference proteome</keyword>
<reference evidence="1" key="2">
    <citation type="submission" date="2018-05" db="EMBL/GenBank/DDBJ databases">
        <title>OmerRS3 (Oryza meridionalis Reference Sequence Version 3).</title>
        <authorList>
            <person name="Zhang J."/>
            <person name="Kudrna D."/>
            <person name="Lee S."/>
            <person name="Talag J."/>
            <person name="Welchert J."/>
            <person name="Wing R.A."/>
        </authorList>
    </citation>
    <scope>NUCLEOTIDE SEQUENCE [LARGE SCALE GENOMIC DNA]</scope>
    <source>
        <strain evidence="1">cv. OR44</strain>
    </source>
</reference>
<dbReference type="Gramene" id="OMERI06G19580.2">
    <property type="protein sequence ID" value="OMERI06G19580.2"/>
    <property type="gene ID" value="OMERI06G19580"/>
</dbReference>
<sequence length="67" mass="7505">MFCFRPHAPATARLPAMSLPAPSPLPPRAGYAHRWAAGDAAPRRRIHPSPNLHWLRRTRETNGNCLI</sequence>
<dbReference type="Proteomes" id="UP000008021">
    <property type="component" value="Chromosome 6"/>
</dbReference>
<proteinExistence type="predicted"/>
<evidence type="ECO:0000313" key="1">
    <source>
        <dbReference type="EnsemblPlants" id="OMERI06G19580.2"/>
    </source>
</evidence>
<accession>A0A0E0E356</accession>
<dbReference type="AlphaFoldDB" id="A0A0E0E356"/>
<name>A0A0E0E356_9ORYZ</name>
<organism evidence="1">
    <name type="scientific">Oryza meridionalis</name>
    <dbReference type="NCBI Taxonomy" id="40149"/>
    <lineage>
        <taxon>Eukaryota</taxon>
        <taxon>Viridiplantae</taxon>
        <taxon>Streptophyta</taxon>
        <taxon>Embryophyta</taxon>
        <taxon>Tracheophyta</taxon>
        <taxon>Spermatophyta</taxon>
        <taxon>Magnoliopsida</taxon>
        <taxon>Liliopsida</taxon>
        <taxon>Poales</taxon>
        <taxon>Poaceae</taxon>
        <taxon>BOP clade</taxon>
        <taxon>Oryzoideae</taxon>
        <taxon>Oryzeae</taxon>
        <taxon>Oryzinae</taxon>
        <taxon>Oryza</taxon>
    </lineage>
</organism>
<reference evidence="1" key="1">
    <citation type="submission" date="2015-04" db="UniProtKB">
        <authorList>
            <consortium name="EnsemblPlants"/>
        </authorList>
    </citation>
    <scope>IDENTIFICATION</scope>
</reference>
<evidence type="ECO:0000313" key="2">
    <source>
        <dbReference type="Proteomes" id="UP000008021"/>
    </source>
</evidence>
<dbReference type="EnsemblPlants" id="OMERI06G19580.2">
    <property type="protein sequence ID" value="OMERI06G19580.2"/>
    <property type="gene ID" value="OMERI06G19580"/>
</dbReference>
<dbReference type="HOGENOM" id="CLU_2816774_0_0_1"/>